<organism evidence="2 3">
    <name type="scientific">Candidatus Taylorbacteria bacterium RIFCSPHIGHO2_01_FULL_46_22b</name>
    <dbReference type="NCBI Taxonomy" id="1802301"/>
    <lineage>
        <taxon>Bacteria</taxon>
        <taxon>Candidatus Tayloriibacteriota</taxon>
    </lineage>
</organism>
<dbReference type="AlphaFoldDB" id="A0A1G2M2T3"/>
<comment type="caution">
    <text evidence="2">The sequence shown here is derived from an EMBL/GenBank/DDBJ whole genome shotgun (WGS) entry which is preliminary data.</text>
</comment>
<gene>
    <name evidence="2" type="ORF">A2664_01715</name>
</gene>
<protein>
    <recommendedName>
        <fullName evidence="1">DUF8128 domain-containing protein</fullName>
    </recommendedName>
</protein>
<dbReference type="InterPro" id="IPR027417">
    <property type="entry name" value="P-loop_NTPase"/>
</dbReference>
<dbReference type="EMBL" id="MHRF01000007">
    <property type="protein sequence ID" value="OHA18167.1"/>
    <property type="molecule type" value="Genomic_DNA"/>
</dbReference>
<evidence type="ECO:0000259" key="1">
    <source>
        <dbReference type="Pfam" id="PF26449"/>
    </source>
</evidence>
<reference evidence="2 3" key="1">
    <citation type="journal article" date="2016" name="Nat. Commun.">
        <title>Thousands of microbial genomes shed light on interconnected biogeochemical processes in an aquifer system.</title>
        <authorList>
            <person name="Anantharaman K."/>
            <person name="Brown C.T."/>
            <person name="Hug L.A."/>
            <person name="Sharon I."/>
            <person name="Castelle C.J."/>
            <person name="Probst A.J."/>
            <person name="Thomas B.C."/>
            <person name="Singh A."/>
            <person name="Wilkins M.J."/>
            <person name="Karaoz U."/>
            <person name="Brodie E.L."/>
            <person name="Williams K.H."/>
            <person name="Hubbard S.S."/>
            <person name="Banfield J.F."/>
        </authorList>
    </citation>
    <scope>NUCLEOTIDE SEQUENCE [LARGE SCALE GENOMIC DNA]</scope>
</reference>
<dbReference type="Gene3D" id="3.40.50.300">
    <property type="entry name" value="P-loop containing nucleotide triphosphate hydrolases"/>
    <property type="match status" value="2"/>
</dbReference>
<dbReference type="InterPro" id="IPR051162">
    <property type="entry name" value="T4SS_component"/>
</dbReference>
<proteinExistence type="predicted"/>
<dbReference type="Proteomes" id="UP000178873">
    <property type="component" value="Unassembled WGS sequence"/>
</dbReference>
<name>A0A1G2M2T3_9BACT</name>
<dbReference type="Pfam" id="PF26449">
    <property type="entry name" value="DUF8128"/>
    <property type="match status" value="1"/>
</dbReference>
<evidence type="ECO:0000313" key="2">
    <source>
        <dbReference type="EMBL" id="OHA18167.1"/>
    </source>
</evidence>
<feature type="domain" description="DUF8128" evidence="1">
    <location>
        <begin position="200"/>
        <end position="464"/>
    </location>
</feature>
<dbReference type="PANTHER" id="PTHR30121">
    <property type="entry name" value="UNCHARACTERIZED PROTEIN YJGR-RELATED"/>
    <property type="match status" value="1"/>
</dbReference>
<accession>A0A1G2M2T3</accession>
<evidence type="ECO:0000313" key="3">
    <source>
        <dbReference type="Proteomes" id="UP000178873"/>
    </source>
</evidence>
<dbReference type="SUPFAM" id="SSF52540">
    <property type="entry name" value="P-loop containing nucleoside triphosphate hydrolases"/>
    <property type="match status" value="1"/>
</dbReference>
<dbReference type="STRING" id="1802301.A2664_01715"/>
<dbReference type="PANTHER" id="PTHR30121:SF6">
    <property type="entry name" value="SLR6007 PROTEIN"/>
    <property type="match status" value="1"/>
</dbReference>
<sequence>MESGYKAPERTFNSPEEELAFLRERIAQKERELSGKEPEHAVQETINEYKQVPKETVLAPAMQIHETELSEYHLKLSPEPHDAQVAQLVHLVVEKGIKNALSVVDKLNDPHLADDFERFLVQYVKAGKETGFGSRNPLFRALQMTLYEITLPERDPKAPDKPLKELLSSMEQFYAGMMAVREKDIVGPNYFTLELSVANHSEEFVFYAAVPNSKCDLFEKHIRAVFHDAKISERTDDYNIFNEGGASVGSVARLTTDHAFPIRTYESFDHDPLHALLSSFGKIDKDGEGAAVQIVFTPASSARTDRYKAIIRDLAAGKKLKDALDKPETVGGHVWSFTKDIAKELFGGSDSAKKDEEKTKEPPKVDDISLEQVKHKSESPVADITLRLVASSRSDREATDILSDLESAFNQFDNPHGNNVRFKRFSGGRLEELLRNFSFRLADSHHVMPLSLRELTTVFHLPSTITRAAPELKVAKAGTSAVPVGLPDTGLTLGVNREGGREAVVYMQKEDRLRHFYCIGQTGTGKTTLLKNMIVQDILAGEGVCFIDPHGSDVEDLLACIPPERYNDVVYFDPGAVAHPMGLNMLEFDPQYPEQKTFVVNEMLSIFNKLFDMKTAGGPMFEQYFRNAALLVLEDPESGTTLVDLSRTLSDKTYRAAKLARCKNPIIVSFWREVAEKAGGEAALQNIVPYITSKFDGFLSNDIMRPIIAQEKSAFNFREIMDSKKILLVNLSKGRLGDINSHLLGLILVGKILMAALSRVDSKSQNLPPFYLYVDEFQNVTTDSIAVILSEARKYKLGLSIAHQFIKQLDDKIKDAVFGNVGSIATFRVGAEDAEFLVKQYEPVFSARDIINLDNRHAYLKLLVNGRPIKPFNIETLAPSKGNPAQSEKLKELSYLTYGRPRQEVEAEIIQRYAKPNVSVQPDAAKSV</sequence>
<dbReference type="InterPro" id="IPR058441">
    <property type="entry name" value="DUF8128"/>
</dbReference>